<dbReference type="Pfam" id="PF01780">
    <property type="entry name" value="Ribosomal_L37ae"/>
    <property type="match status" value="1"/>
</dbReference>
<evidence type="ECO:0000313" key="4">
    <source>
        <dbReference type="EMBL" id="VCX04137.1"/>
    </source>
</evidence>
<dbReference type="Gene3D" id="2.20.25.30">
    <property type="match status" value="1"/>
</dbReference>
<evidence type="ECO:0000256" key="2">
    <source>
        <dbReference type="ARBA" id="ARBA00023274"/>
    </source>
</evidence>
<dbReference type="InterPro" id="IPR011331">
    <property type="entry name" value="Ribosomal_eL37/eL43"/>
</dbReference>
<keyword evidence="2" id="KW-0687">Ribonucleoprotein</keyword>
<dbReference type="AlphaFoldDB" id="A0A9X9LYI5"/>
<organism evidence="4 5">
    <name type="scientific">Gulo gulo</name>
    <name type="common">Wolverine</name>
    <name type="synonym">Gluton</name>
    <dbReference type="NCBI Taxonomy" id="48420"/>
    <lineage>
        <taxon>Eukaryota</taxon>
        <taxon>Metazoa</taxon>
        <taxon>Chordata</taxon>
        <taxon>Craniata</taxon>
        <taxon>Vertebrata</taxon>
        <taxon>Euteleostomi</taxon>
        <taxon>Mammalia</taxon>
        <taxon>Eutheria</taxon>
        <taxon>Laurasiatheria</taxon>
        <taxon>Carnivora</taxon>
        <taxon>Caniformia</taxon>
        <taxon>Musteloidea</taxon>
        <taxon>Mustelidae</taxon>
        <taxon>Guloninae</taxon>
        <taxon>Gulo</taxon>
    </lineage>
</organism>
<evidence type="ECO:0000313" key="5">
    <source>
        <dbReference type="Proteomes" id="UP000269945"/>
    </source>
</evidence>
<protein>
    <submittedName>
        <fullName evidence="4">Uncharacterized protein</fullName>
    </submittedName>
</protein>
<dbReference type="GO" id="GO:0044391">
    <property type="term" value="C:ribosomal subunit"/>
    <property type="evidence" value="ECO:0007669"/>
    <property type="project" value="UniProtKB-ARBA"/>
</dbReference>
<comment type="caution">
    <text evidence="4">The sequence shown here is derived from an EMBL/GenBank/DDBJ whole genome shotgun (WGS) entry which is preliminary data.</text>
</comment>
<dbReference type="GO" id="GO:0003735">
    <property type="term" value="F:structural constituent of ribosome"/>
    <property type="evidence" value="ECO:0007669"/>
    <property type="project" value="InterPro"/>
</dbReference>
<evidence type="ECO:0000256" key="1">
    <source>
        <dbReference type="ARBA" id="ARBA00022980"/>
    </source>
</evidence>
<proteinExistence type="predicted"/>
<keyword evidence="1" id="KW-0689">Ribosomal protein</keyword>
<evidence type="ECO:0000256" key="3">
    <source>
        <dbReference type="SAM" id="MobiDB-lite"/>
    </source>
</evidence>
<dbReference type="GO" id="GO:0006412">
    <property type="term" value="P:translation"/>
    <property type="evidence" value="ECO:0007669"/>
    <property type="project" value="InterPro"/>
</dbReference>
<gene>
    <name evidence="4" type="ORF">BN2614_LOCUS1</name>
</gene>
<name>A0A9X9LYI5_GULGU</name>
<reference evidence="4 5" key="1">
    <citation type="submission" date="2018-10" db="EMBL/GenBank/DDBJ databases">
        <authorList>
            <person name="Ekblom R."/>
            <person name="Jareborg N."/>
        </authorList>
    </citation>
    <scope>NUCLEOTIDE SEQUENCE [LARGE SCALE GENOMIC DNA]</scope>
    <source>
        <tissue evidence="4">Muscle</tissue>
    </source>
</reference>
<dbReference type="InterPro" id="IPR002674">
    <property type="entry name" value="Ribosomal_eL43"/>
</dbReference>
<dbReference type="Proteomes" id="UP000269945">
    <property type="component" value="Unassembled WGS sequence"/>
</dbReference>
<feature type="region of interest" description="Disordered" evidence="3">
    <location>
        <begin position="37"/>
        <end position="59"/>
    </location>
</feature>
<sequence length="59" mass="6429">MKRCEVGIGHCGSRVETGAAGARAHDTTSAVTVTPAIGRPRGWKDQEKRHPLKHRQPTK</sequence>
<dbReference type="EMBL" id="CYRY02029383">
    <property type="protein sequence ID" value="VCX04137.1"/>
    <property type="molecule type" value="Genomic_DNA"/>
</dbReference>
<keyword evidence="5" id="KW-1185">Reference proteome</keyword>
<accession>A0A9X9LYI5</accession>
<feature type="compositionally biased region" description="Basic residues" evidence="3">
    <location>
        <begin position="50"/>
        <end position="59"/>
    </location>
</feature>